<accession>A0AAD6UNI6</accession>
<gene>
    <name evidence="7" type="ORF">GGX14DRAFT_328689</name>
</gene>
<comment type="caution">
    <text evidence="7">The sequence shown here is derived from an EMBL/GenBank/DDBJ whole genome shotgun (WGS) entry which is preliminary data.</text>
</comment>
<evidence type="ECO:0000256" key="5">
    <source>
        <dbReference type="SAM" id="Phobius"/>
    </source>
</evidence>
<keyword evidence="3 5" id="KW-1133">Transmembrane helix</keyword>
<organism evidence="7 8">
    <name type="scientific">Mycena pura</name>
    <dbReference type="NCBI Taxonomy" id="153505"/>
    <lineage>
        <taxon>Eukaryota</taxon>
        <taxon>Fungi</taxon>
        <taxon>Dikarya</taxon>
        <taxon>Basidiomycota</taxon>
        <taxon>Agaricomycotina</taxon>
        <taxon>Agaricomycetes</taxon>
        <taxon>Agaricomycetidae</taxon>
        <taxon>Agaricales</taxon>
        <taxon>Marasmiineae</taxon>
        <taxon>Mycenaceae</taxon>
        <taxon>Mycena</taxon>
    </lineage>
</organism>
<dbReference type="Gene3D" id="1.20.1250.20">
    <property type="entry name" value="MFS general substrate transporter like domains"/>
    <property type="match status" value="1"/>
</dbReference>
<evidence type="ECO:0000259" key="6">
    <source>
        <dbReference type="PROSITE" id="PS50850"/>
    </source>
</evidence>
<dbReference type="InterPro" id="IPR020846">
    <property type="entry name" value="MFS_dom"/>
</dbReference>
<protein>
    <recommendedName>
        <fullName evidence="6">Major facilitator superfamily (MFS) profile domain-containing protein</fullName>
    </recommendedName>
</protein>
<evidence type="ECO:0000313" key="7">
    <source>
        <dbReference type="EMBL" id="KAJ7189462.1"/>
    </source>
</evidence>
<evidence type="ECO:0000256" key="1">
    <source>
        <dbReference type="ARBA" id="ARBA00004141"/>
    </source>
</evidence>
<dbReference type="GO" id="GO:0022857">
    <property type="term" value="F:transmembrane transporter activity"/>
    <property type="evidence" value="ECO:0007669"/>
    <property type="project" value="InterPro"/>
</dbReference>
<dbReference type="AlphaFoldDB" id="A0AAD6UNI6"/>
<dbReference type="PANTHER" id="PTHR23501:SF198">
    <property type="entry name" value="AZOLE RESISTANCE PROTEIN 1-RELATED"/>
    <property type="match status" value="1"/>
</dbReference>
<keyword evidence="2 5" id="KW-0812">Transmembrane</keyword>
<dbReference type="Proteomes" id="UP001219525">
    <property type="component" value="Unassembled WGS sequence"/>
</dbReference>
<dbReference type="GO" id="GO:0005886">
    <property type="term" value="C:plasma membrane"/>
    <property type="evidence" value="ECO:0007669"/>
    <property type="project" value="TreeGrafter"/>
</dbReference>
<keyword evidence="8" id="KW-1185">Reference proteome</keyword>
<evidence type="ECO:0000256" key="3">
    <source>
        <dbReference type="ARBA" id="ARBA00022989"/>
    </source>
</evidence>
<reference evidence="7" key="1">
    <citation type="submission" date="2023-03" db="EMBL/GenBank/DDBJ databases">
        <title>Massive genome expansion in bonnet fungi (Mycena s.s.) driven by repeated elements and novel gene families across ecological guilds.</title>
        <authorList>
            <consortium name="Lawrence Berkeley National Laboratory"/>
            <person name="Harder C.B."/>
            <person name="Miyauchi S."/>
            <person name="Viragh M."/>
            <person name="Kuo A."/>
            <person name="Thoen E."/>
            <person name="Andreopoulos B."/>
            <person name="Lu D."/>
            <person name="Skrede I."/>
            <person name="Drula E."/>
            <person name="Henrissat B."/>
            <person name="Morin E."/>
            <person name="Kohler A."/>
            <person name="Barry K."/>
            <person name="LaButti K."/>
            <person name="Morin E."/>
            <person name="Salamov A."/>
            <person name="Lipzen A."/>
            <person name="Mereny Z."/>
            <person name="Hegedus B."/>
            <person name="Baldrian P."/>
            <person name="Stursova M."/>
            <person name="Weitz H."/>
            <person name="Taylor A."/>
            <person name="Grigoriev I.V."/>
            <person name="Nagy L.G."/>
            <person name="Martin F."/>
            <person name="Kauserud H."/>
        </authorList>
    </citation>
    <scope>NUCLEOTIDE SEQUENCE</scope>
    <source>
        <strain evidence="7">9144</strain>
    </source>
</reference>
<sequence>GQALRIFPAKWVMVVSIAVFQLGSLVCGVAQNVNQLTVGWTVSGIGAAGLCSFYSILLAFDIYLVVSSL</sequence>
<feature type="domain" description="Major facilitator superfamily (MFS) profile" evidence="6">
    <location>
        <begin position="1"/>
        <end position="69"/>
    </location>
</feature>
<dbReference type="SUPFAM" id="SSF103473">
    <property type="entry name" value="MFS general substrate transporter"/>
    <property type="match status" value="1"/>
</dbReference>
<evidence type="ECO:0000256" key="4">
    <source>
        <dbReference type="ARBA" id="ARBA00023136"/>
    </source>
</evidence>
<dbReference type="EMBL" id="JARJCW010000177">
    <property type="protein sequence ID" value="KAJ7189462.1"/>
    <property type="molecule type" value="Genomic_DNA"/>
</dbReference>
<evidence type="ECO:0000313" key="8">
    <source>
        <dbReference type="Proteomes" id="UP001219525"/>
    </source>
</evidence>
<comment type="subcellular location">
    <subcellularLocation>
        <location evidence="1">Membrane</location>
        <topology evidence="1">Multi-pass membrane protein</topology>
    </subcellularLocation>
</comment>
<proteinExistence type="predicted"/>
<feature type="non-terminal residue" evidence="7">
    <location>
        <position position="1"/>
    </location>
</feature>
<dbReference type="PANTHER" id="PTHR23501">
    <property type="entry name" value="MAJOR FACILITATOR SUPERFAMILY"/>
    <property type="match status" value="1"/>
</dbReference>
<evidence type="ECO:0000256" key="2">
    <source>
        <dbReference type="ARBA" id="ARBA00022692"/>
    </source>
</evidence>
<dbReference type="InterPro" id="IPR036259">
    <property type="entry name" value="MFS_trans_sf"/>
</dbReference>
<dbReference type="PROSITE" id="PS50850">
    <property type="entry name" value="MFS"/>
    <property type="match status" value="1"/>
</dbReference>
<feature type="non-terminal residue" evidence="7">
    <location>
        <position position="69"/>
    </location>
</feature>
<keyword evidence="4 5" id="KW-0472">Membrane</keyword>
<name>A0AAD6UNI6_9AGAR</name>
<feature type="transmembrane region" description="Helical" evidence="5">
    <location>
        <begin position="45"/>
        <end position="66"/>
    </location>
</feature>
<feature type="transmembrane region" description="Helical" evidence="5">
    <location>
        <begin position="12"/>
        <end position="33"/>
    </location>
</feature>